<evidence type="ECO:0000256" key="2">
    <source>
        <dbReference type="SAM" id="SignalP"/>
    </source>
</evidence>
<feature type="chain" id="PRO_5023848009" description="Extracellular membrane protein CFEM domain-containing protein" evidence="2">
    <location>
        <begin position="19"/>
        <end position="190"/>
    </location>
</feature>
<feature type="region of interest" description="Disordered" evidence="1">
    <location>
        <begin position="128"/>
        <end position="160"/>
    </location>
</feature>
<evidence type="ECO:0000313" key="3">
    <source>
        <dbReference type="EMBL" id="KAA8896121.1"/>
    </source>
</evidence>
<dbReference type="OrthoDB" id="5597238at2759"/>
<dbReference type="AlphaFoldDB" id="A0A5J5ELQ6"/>
<organism evidence="3 4">
    <name type="scientific">Sphaerosporella brunnea</name>
    <dbReference type="NCBI Taxonomy" id="1250544"/>
    <lineage>
        <taxon>Eukaryota</taxon>
        <taxon>Fungi</taxon>
        <taxon>Dikarya</taxon>
        <taxon>Ascomycota</taxon>
        <taxon>Pezizomycotina</taxon>
        <taxon>Pezizomycetes</taxon>
        <taxon>Pezizales</taxon>
        <taxon>Pyronemataceae</taxon>
        <taxon>Sphaerosporella</taxon>
    </lineage>
</organism>
<keyword evidence="4" id="KW-1185">Reference proteome</keyword>
<feature type="signal peptide" evidence="2">
    <location>
        <begin position="1"/>
        <end position="18"/>
    </location>
</feature>
<dbReference type="Proteomes" id="UP000326924">
    <property type="component" value="Unassembled WGS sequence"/>
</dbReference>
<sequence length="190" mass="17885">MKFTTALVVFGLVAAAAAQSSGTASAAEPTVTLSPEQKCLQSCSAGDVSCQSNCMGNPNPDASMVNATTACAAKCDQGDGSKAATEKYAACQQDCIKKYFFSSGANGATATDAATGTTAAATATGTGTSKAATATGTGASGTHTAASGTHAGSSSASSASASSAPANDAGTLAVSGAAGILAMVAAAFAL</sequence>
<evidence type="ECO:0000256" key="1">
    <source>
        <dbReference type="SAM" id="MobiDB-lite"/>
    </source>
</evidence>
<protein>
    <recommendedName>
        <fullName evidence="5">Extracellular membrane protein CFEM domain-containing protein</fullName>
    </recommendedName>
</protein>
<reference evidence="3 4" key="1">
    <citation type="submission" date="2019-09" db="EMBL/GenBank/DDBJ databases">
        <title>Draft genome of the ectomycorrhizal ascomycete Sphaerosporella brunnea.</title>
        <authorList>
            <consortium name="DOE Joint Genome Institute"/>
            <person name="Benucci G.M."/>
            <person name="Marozzi G."/>
            <person name="Antonielli L."/>
            <person name="Sanchez S."/>
            <person name="Marco P."/>
            <person name="Wang X."/>
            <person name="Falini L.B."/>
            <person name="Barry K."/>
            <person name="Haridas S."/>
            <person name="Lipzen A."/>
            <person name="Labutti K."/>
            <person name="Grigoriev I.V."/>
            <person name="Murat C."/>
            <person name="Martin F."/>
            <person name="Albertini E."/>
            <person name="Donnini D."/>
            <person name="Bonito G."/>
        </authorList>
    </citation>
    <scope>NUCLEOTIDE SEQUENCE [LARGE SCALE GENOMIC DNA]</scope>
    <source>
        <strain evidence="3 4">Sb_GMNB300</strain>
    </source>
</reference>
<keyword evidence="2" id="KW-0732">Signal</keyword>
<accession>A0A5J5ELQ6</accession>
<name>A0A5J5ELQ6_9PEZI</name>
<evidence type="ECO:0008006" key="5">
    <source>
        <dbReference type="Google" id="ProtNLM"/>
    </source>
</evidence>
<dbReference type="InParanoid" id="A0A5J5ELQ6"/>
<evidence type="ECO:0000313" key="4">
    <source>
        <dbReference type="Proteomes" id="UP000326924"/>
    </source>
</evidence>
<dbReference type="EMBL" id="VXIS01000226">
    <property type="protein sequence ID" value="KAA8896121.1"/>
    <property type="molecule type" value="Genomic_DNA"/>
</dbReference>
<proteinExistence type="predicted"/>
<comment type="caution">
    <text evidence="3">The sequence shown here is derived from an EMBL/GenBank/DDBJ whole genome shotgun (WGS) entry which is preliminary data.</text>
</comment>
<gene>
    <name evidence="3" type="ORF">FN846DRAFT_966224</name>
</gene>